<dbReference type="OrthoDB" id="1405469at2759"/>
<dbReference type="PROSITE" id="PS00107">
    <property type="entry name" value="PROTEIN_KINASE_ATP"/>
    <property type="match status" value="1"/>
</dbReference>
<dbReference type="InterPro" id="IPR008266">
    <property type="entry name" value="Tyr_kinase_AS"/>
</dbReference>
<keyword evidence="8" id="KW-1185">Reference proteome</keyword>
<dbReference type="GO" id="GO:0004694">
    <property type="term" value="F:eukaryotic translation initiation factor 2alpha kinase activity"/>
    <property type="evidence" value="ECO:0007669"/>
    <property type="project" value="TreeGrafter"/>
</dbReference>
<dbReference type="GO" id="GO:0005524">
    <property type="term" value="F:ATP binding"/>
    <property type="evidence" value="ECO:0007669"/>
    <property type="project" value="UniProtKB-UniRule"/>
</dbReference>
<dbReference type="EMBL" id="LNIX01000044">
    <property type="protein sequence ID" value="OXA38613.1"/>
    <property type="molecule type" value="Genomic_DNA"/>
</dbReference>
<dbReference type="PROSITE" id="PS50011">
    <property type="entry name" value="PROTEIN_KINASE_DOM"/>
    <property type="match status" value="1"/>
</dbReference>
<dbReference type="Pfam" id="PF00069">
    <property type="entry name" value="Pkinase"/>
    <property type="match status" value="1"/>
</dbReference>
<evidence type="ECO:0000313" key="8">
    <source>
        <dbReference type="Proteomes" id="UP000198287"/>
    </source>
</evidence>
<dbReference type="PROSITE" id="PS00109">
    <property type="entry name" value="PROTEIN_KINASE_TYR"/>
    <property type="match status" value="1"/>
</dbReference>
<dbReference type="GO" id="GO:0005634">
    <property type="term" value="C:nucleus"/>
    <property type="evidence" value="ECO:0007669"/>
    <property type="project" value="TreeGrafter"/>
</dbReference>
<keyword evidence="1" id="KW-0808">Transferase</keyword>
<evidence type="ECO:0000313" key="7">
    <source>
        <dbReference type="EMBL" id="OXA38613.1"/>
    </source>
</evidence>
<dbReference type="STRING" id="158441.A0A226D0A0"/>
<dbReference type="InterPro" id="IPR017441">
    <property type="entry name" value="Protein_kinase_ATP_BS"/>
</dbReference>
<dbReference type="GO" id="GO:1990625">
    <property type="term" value="P:negative regulation of cytoplasmic translational initiation in response to stress"/>
    <property type="evidence" value="ECO:0007669"/>
    <property type="project" value="TreeGrafter"/>
</dbReference>
<dbReference type="InterPro" id="IPR000719">
    <property type="entry name" value="Prot_kinase_dom"/>
</dbReference>
<proteinExistence type="predicted"/>
<comment type="caution">
    <text evidence="7">The sequence shown here is derived from an EMBL/GenBank/DDBJ whole genome shotgun (WGS) entry which is preliminary data.</text>
</comment>
<gene>
    <name evidence="7" type="ORF">Fcan01_26647</name>
</gene>
<accession>A0A226D0A0</accession>
<reference evidence="7 8" key="1">
    <citation type="submission" date="2015-12" db="EMBL/GenBank/DDBJ databases">
        <title>The genome of Folsomia candida.</title>
        <authorList>
            <person name="Faddeeva A."/>
            <person name="Derks M.F."/>
            <person name="Anvar Y."/>
            <person name="Smit S."/>
            <person name="Van Straalen N."/>
            <person name="Roelofs D."/>
        </authorList>
    </citation>
    <scope>NUCLEOTIDE SEQUENCE [LARGE SCALE GENOMIC DNA]</scope>
    <source>
        <strain evidence="7 8">VU population</strain>
        <tissue evidence="7">Whole body</tissue>
    </source>
</reference>
<protein>
    <submittedName>
        <fullName evidence="7">Mitogen-activated protein kinase MMK2</fullName>
    </submittedName>
</protein>
<keyword evidence="2 5" id="KW-0547">Nucleotide-binding</keyword>
<name>A0A226D0A0_FOLCA</name>
<dbReference type="AlphaFoldDB" id="A0A226D0A0"/>
<dbReference type="GO" id="GO:0005829">
    <property type="term" value="C:cytosol"/>
    <property type="evidence" value="ECO:0007669"/>
    <property type="project" value="TreeGrafter"/>
</dbReference>
<organism evidence="7 8">
    <name type="scientific">Folsomia candida</name>
    <name type="common">Springtail</name>
    <dbReference type="NCBI Taxonomy" id="158441"/>
    <lineage>
        <taxon>Eukaryota</taxon>
        <taxon>Metazoa</taxon>
        <taxon>Ecdysozoa</taxon>
        <taxon>Arthropoda</taxon>
        <taxon>Hexapoda</taxon>
        <taxon>Collembola</taxon>
        <taxon>Entomobryomorpha</taxon>
        <taxon>Isotomoidea</taxon>
        <taxon>Isotomidae</taxon>
        <taxon>Proisotominae</taxon>
        <taxon>Folsomia</taxon>
    </lineage>
</organism>
<dbReference type="Gene3D" id="1.10.510.10">
    <property type="entry name" value="Transferase(Phosphotransferase) domain 1"/>
    <property type="match status" value="1"/>
</dbReference>
<feature type="binding site" evidence="5">
    <location>
        <position position="75"/>
    </location>
    <ligand>
        <name>ATP</name>
        <dbReference type="ChEBI" id="CHEBI:30616"/>
    </ligand>
</feature>
<dbReference type="SUPFAM" id="SSF56112">
    <property type="entry name" value="Protein kinase-like (PK-like)"/>
    <property type="match status" value="1"/>
</dbReference>
<dbReference type="SMART" id="SM00220">
    <property type="entry name" value="S_TKc"/>
    <property type="match status" value="1"/>
</dbReference>
<evidence type="ECO:0000256" key="3">
    <source>
        <dbReference type="ARBA" id="ARBA00022777"/>
    </source>
</evidence>
<dbReference type="InterPro" id="IPR011009">
    <property type="entry name" value="Kinase-like_dom_sf"/>
</dbReference>
<keyword evidence="4 5" id="KW-0067">ATP-binding</keyword>
<dbReference type="InterPro" id="IPR050339">
    <property type="entry name" value="CC_SR_Kinase"/>
</dbReference>
<evidence type="ECO:0000256" key="2">
    <source>
        <dbReference type="ARBA" id="ARBA00022741"/>
    </source>
</evidence>
<evidence type="ECO:0000256" key="5">
    <source>
        <dbReference type="PROSITE-ProRule" id="PRU10141"/>
    </source>
</evidence>
<feature type="domain" description="Protein kinase" evidence="6">
    <location>
        <begin position="47"/>
        <end position="366"/>
    </location>
</feature>
<dbReference type="PANTHER" id="PTHR11042">
    <property type="entry name" value="EUKARYOTIC TRANSLATION INITIATION FACTOR 2-ALPHA KINASE EIF2-ALPHA KINASE -RELATED"/>
    <property type="match status" value="1"/>
</dbReference>
<evidence type="ECO:0000256" key="1">
    <source>
        <dbReference type="ARBA" id="ARBA00022679"/>
    </source>
</evidence>
<sequence>MWITPATIAALTFASIYMVHEEEMCDPNAMGHDDSCVESLTSWFDYLSLESFLGFGWFGYVFKGISGQANLSAVKVIFIDAIGNLLDDEDDKVRLSREYKLMRGKKHDNLVEILKATDTPFTEEDVIVLRNIRCLQSNDDVLDQLHSLSLRAQRKKQIPTLCIQMELCGKTLRHWLTRNNEIDNPELHPARKRIVIDMYEGLKYLHNNKIMHRDFRPENIMFSFSSTAEEFTFPVKVGDFGLCRNVHGEQTVTKTLTCFVGSVTYRAPETNFSDYSISADLYSFGLVSWEVLQIIKQKDTRSMFHRLVHDAETNLIKGSDWWFRNWTNIIVNITKRRVQDRIKGHYEILIVDPLKSDFTVDSHEQLSAIKDYLVAGDIVNINIKDETSQFYDFNVDNATFNGITKPSLRHLRLEIVGNLCTISNLNLESLCVQGSNNIVKNITCDFVDVIGDENQLSNITTCHPEGPGRRVRFGIIIHGNKNVLTSFNCYNVSPTEVTNHVHYTDPDDLYAFVQQYGSLCLYVSHFNQSCTIDKATFRNGLIEGTRHILKDIKCNNAIQISGKDHTVEDLEALNLIDGWTKTELSTTKV</sequence>
<evidence type="ECO:0000259" key="6">
    <source>
        <dbReference type="PROSITE" id="PS50011"/>
    </source>
</evidence>
<dbReference type="Proteomes" id="UP000198287">
    <property type="component" value="Unassembled WGS sequence"/>
</dbReference>
<dbReference type="PANTHER" id="PTHR11042:SF136">
    <property type="entry name" value="EIF-2-ALPHA KINASE GCN2"/>
    <property type="match status" value="1"/>
</dbReference>
<dbReference type="Gene3D" id="3.30.200.20">
    <property type="entry name" value="Phosphorylase Kinase, domain 1"/>
    <property type="match status" value="1"/>
</dbReference>
<evidence type="ECO:0000256" key="4">
    <source>
        <dbReference type="ARBA" id="ARBA00022840"/>
    </source>
</evidence>
<keyword evidence="3 7" id="KW-0418">Kinase</keyword>